<dbReference type="Proteomes" id="UP000014974">
    <property type="component" value="Unassembled WGS sequence"/>
</dbReference>
<sequence length="248" mass="28336">MNAQINNLKKWPRLKGKQFLMLLMIPFTFSCLDVNDDDLNQSPNTPTAYVSFYNGTNADTDIQIEVDSTVYDRKPFDFGNYIDYWYFFTGDRNFSFIDTESGQSVLDTAVNLEVEKVYSFFIAEKEDEFTTLFVEDSLDLPVSGKALIRLVHLASDGPEVALYQRDKENAIIESLPYMEITDFVNVDPGDTDLILKSPGDDQNELVRLNDVNLREGRIYTLVVRGKVQAASNSAEALRIQLIRNYPNY</sequence>
<dbReference type="Pfam" id="PF14344">
    <property type="entry name" value="DUF4397"/>
    <property type="match status" value="1"/>
</dbReference>
<dbReference type="InterPro" id="IPR025510">
    <property type="entry name" value="DUF4397"/>
</dbReference>
<reference evidence="2 3" key="1">
    <citation type="journal article" date="2013" name="Genome Announc.">
        <title>Draft Genome Sequence of Cyclobacterium qasimii Strain M12-11BT, Isolated from Arctic Marine Sediment.</title>
        <authorList>
            <person name="Shivaji S."/>
            <person name="Ara S."/>
            <person name="Singh A."/>
            <person name="Kumar Pinnaka A."/>
        </authorList>
    </citation>
    <scope>NUCLEOTIDE SEQUENCE [LARGE SCALE GENOMIC DNA]</scope>
    <source>
        <strain evidence="2 3">M12-11B</strain>
    </source>
</reference>
<protein>
    <recommendedName>
        <fullName evidence="1">DUF4397 domain-containing protein</fullName>
    </recommendedName>
</protein>
<evidence type="ECO:0000313" key="2">
    <source>
        <dbReference type="EMBL" id="EPR67515.1"/>
    </source>
</evidence>
<dbReference type="RefSeq" id="WP_020889517.1">
    <property type="nucleotide sequence ID" value="NZ_ATNM01000123.1"/>
</dbReference>
<evidence type="ECO:0000259" key="1">
    <source>
        <dbReference type="Pfam" id="PF14344"/>
    </source>
</evidence>
<accession>S7VB98</accession>
<dbReference type="EMBL" id="ATNM01000123">
    <property type="protein sequence ID" value="EPR67515.1"/>
    <property type="molecule type" value="Genomic_DNA"/>
</dbReference>
<gene>
    <name evidence="2" type="ORF">ADICYQ_3539</name>
</gene>
<organism evidence="2 3">
    <name type="scientific">Cyclobacterium qasimii M12-11B</name>
    <dbReference type="NCBI Taxonomy" id="641524"/>
    <lineage>
        <taxon>Bacteria</taxon>
        <taxon>Pseudomonadati</taxon>
        <taxon>Bacteroidota</taxon>
        <taxon>Cytophagia</taxon>
        <taxon>Cytophagales</taxon>
        <taxon>Cyclobacteriaceae</taxon>
        <taxon>Cyclobacterium</taxon>
    </lineage>
</organism>
<evidence type="ECO:0000313" key="3">
    <source>
        <dbReference type="Proteomes" id="UP000014974"/>
    </source>
</evidence>
<dbReference type="eggNOG" id="ENOG5030JQK">
    <property type="taxonomic scope" value="Bacteria"/>
</dbReference>
<comment type="caution">
    <text evidence="2">The sequence shown here is derived from an EMBL/GenBank/DDBJ whole genome shotgun (WGS) entry which is preliminary data.</text>
</comment>
<proteinExistence type="predicted"/>
<feature type="domain" description="DUF4397" evidence="1">
    <location>
        <begin position="48"/>
        <end position="163"/>
    </location>
</feature>
<name>S7VB98_9BACT</name>
<dbReference type="OrthoDB" id="9792011at2"/>
<dbReference type="AlphaFoldDB" id="S7VB98"/>
<dbReference type="STRING" id="641524.ADICYQ_3539"/>